<reference evidence="2" key="1">
    <citation type="submission" date="2021-03" db="EMBL/GenBank/DDBJ databases">
        <title>Antimicrobial resistance genes in bacteria isolated from Japanese honey, and their potential for conferring macrolide and lincosamide resistance in the American foulbrood pathogen Paenibacillus larvae.</title>
        <authorList>
            <person name="Okamoto M."/>
            <person name="Kumagai M."/>
            <person name="Kanamori H."/>
            <person name="Takamatsu D."/>
        </authorList>
    </citation>
    <scope>NUCLEOTIDE SEQUENCE</scope>
    <source>
        <strain evidence="2">J43TS3</strain>
    </source>
</reference>
<keyword evidence="1" id="KW-0812">Transmembrane</keyword>
<dbReference type="AlphaFoldDB" id="A0A920C4L5"/>
<dbReference type="EMBL" id="BORP01000001">
    <property type="protein sequence ID" value="GIO25841.1"/>
    <property type="molecule type" value="Genomic_DNA"/>
</dbReference>
<keyword evidence="1" id="KW-0472">Membrane</keyword>
<proteinExistence type="predicted"/>
<evidence type="ECO:0000256" key="1">
    <source>
        <dbReference type="SAM" id="Phobius"/>
    </source>
</evidence>
<sequence>MKKINGYYVRVMNKLNSWKKEETGSQTLEWLGIAAVVVIVVGIISTVFSNDNSIGDTVKQKFSDFVDTIGGK</sequence>
<protein>
    <submittedName>
        <fullName evidence="2">Uncharacterized protein</fullName>
    </submittedName>
</protein>
<name>A0A920C4L5_9BACI</name>
<comment type="caution">
    <text evidence="2">The sequence shown here is derived from an EMBL/GenBank/DDBJ whole genome shotgun (WGS) entry which is preliminary data.</text>
</comment>
<accession>A0A920C4L5</accession>
<keyword evidence="3" id="KW-1185">Reference proteome</keyword>
<evidence type="ECO:0000313" key="3">
    <source>
        <dbReference type="Proteomes" id="UP000676917"/>
    </source>
</evidence>
<keyword evidence="1" id="KW-1133">Transmembrane helix</keyword>
<dbReference type="RefSeq" id="WP_212919354.1">
    <property type="nucleotide sequence ID" value="NZ_BORP01000001.1"/>
</dbReference>
<feature type="transmembrane region" description="Helical" evidence="1">
    <location>
        <begin position="28"/>
        <end position="48"/>
    </location>
</feature>
<organism evidence="2 3">
    <name type="scientific">Ornithinibacillus bavariensis</name>
    <dbReference type="NCBI Taxonomy" id="545502"/>
    <lineage>
        <taxon>Bacteria</taxon>
        <taxon>Bacillati</taxon>
        <taxon>Bacillota</taxon>
        <taxon>Bacilli</taxon>
        <taxon>Bacillales</taxon>
        <taxon>Bacillaceae</taxon>
        <taxon>Ornithinibacillus</taxon>
    </lineage>
</organism>
<dbReference type="Proteomes" id="UP000676917">
    <property type="component" value="Unassembled WGS sequence"/>
</dbReference>
<evidence type="ECO:0000313" key="2">
    <source>
        <dbReference type="EMBL" id="GIO25841.1"/>
    </source>
</evidence>
<gene>
    <name evidence="2" type="ORF">J43TS3_04520</name>
</gene>